<evidence type="ECO:0000256" key="3">
    <source>
        <dbReference type="ARBA" id="ARBA00022989"/>
    </source>
</evidence>
<evidence type="ECO:0000256" key="1">
    <source>
        <dbReference type="ARBA" id="ARBA00004141"/>
    </source>
</evidence>
<dbReference type="GO" id="GO:0005886">
    <property type="term" value="C:plasma membrane"/>
    <property type="evidence" value="ECO:0007669"/>
    <property type="project" value="TreeGrafter"/>
</dbReference>
<protein>
    <submittedName>
        <fullName evidence="7">Major facilitator superfamily domain-containing protein</fullName>
    </submittedName>
</protein>
<dbReference type="Proteomes" id="UP000700596">
    <property type="component" value="Unassembled WGS sequence"/>
</dbReference>
<dbReference type="Gene3D" id="1.20.1250.20">
    <property type="entry name" value="MFS general substrate transporter like domains"/>
    <property type="match status" value="1"/>
</dbReference>
<feature type="transmembrane region" description="Helical" evidence="5">
    <location>
        <begin position="443"/>
        <end position="465"/>
    </location>
</feature>
<feature type="transmembrane region" description="Helical" evidence="5">
    <location>
        <begin position="337"/>
        <end position="357"/>
    </location>
</feature>
<feature type="transmembrane region" description="Helical" evidence="5">
    <location>
        <begin position="299"/>
        <end position="317"/>
    </location>
</feature>
<dbReference type="FunFam" id="1.20.1250.20:FF:000318">
    <property type="entry name" value="MFS multidrug transporter, putative"/>
    <property type="match status" value="1"/>
</dbReference>
<dbReference type="GO" id="GO:0022857">
    <property type="term" value="F:transmembrane transporter activity"/>
    <property type="evidence" value="ECO:0007669"/>
    <property type="project" value="InterPro"/>
</dbReference>
<feature type="transmembrane region" description="Helical" evidence="5">
    <location>
        <begin position="378"/>
        <end position="399"/>
    </location>
</feature>
<dbReference type="SUPFAM" id="SSF103473">
    <property type="entry name" value="MFS general substrate transporter"/>
    <property type="match status" value="1"/>
</dbReference>
<accession>A0A9P9D9Y6</accession>
<evidence type="ECO:0000313" key="7">
    <source>
        <dbReference type="EMBL" id="KAH7115122.1"/>
    </source>
</evidence>
<dbReference type="InterPro" id="IPR036259">
    <property type="entry name" value="MFS_trans_sf"/>
</dbReference>
<proteinExistence type="predicted"/>
<evidence type="ECO:0000256" key="2">
    <source>
        <dbReference type="ARBA" id="ARBA00022692"/>
    </source>
</evidence>
<dbReference type="PROSITE" id="PS50850">
    <property type="entry name" value="MFS"/>
    <property type="match status" value="1"/>
</dbReference>
<feature type="transmembrane region" description="Helical" evidence="5">
    <location>
        <begin position="230"/>
        <end position="249"/>
    </location>
</feature>
<feature type="domain" description="Major facilitator superfamily (MFS) profile" evidence="6">
    <location>
        <begin position="76"/>
        <end position="501"/>
    </location>
</feature>
<organism evidence="7 8">
    <name type="scientific">Dendryphion nanum</name>
    <dbReference type="NCBI Taxonomy" id="256645"/>
    <lineage>
        <taxon>Eukaryota</taxon>
        <taxon>Fungi</taxon>
        <taxon>Dikarya</taxon>
        <taxon>Ascomycota</taxon>
        <taxon>Pezizomycotina</taxon>
        <taxon>Dothideomycetes</taxon>
        <taxon>Pleosporomycetidae</taxon>
        <taxon>Pleosporales</taxon>
        <taxon>Torulaceae</taxon>
        <taxon>Dendryphion</taxon>
    </lineage>
</organism>
<dbReference type="PANTHER" id="PTHR23502">
    <property type="entry name" value="MAJOR FACILITATOR SUPERFAMILY"/>
    <property type="match status" value="1"/>
</dbReference>
<dbReference type="EMBL" id="JAGMWT010000016">
    <property type="protein sequence ID" value="KAH7115122.1"/>
    <property type="molecule type" value="Genomic_DNA"/>
</dbReference>
<feature type="transmembrane region" description="Helical" evidence="5">
    <location>
        <begin position="113"/>
        <end position="130"/>
    </location>
</feature>
<dbReference type="InterPro" id="IPR011701">
    <property type="entry name" value="MFS"/>
</dbReference>
<name>A0A9P9D9Y6_9PLEO</name>
<keyword evidence="3 5" id="KW-1133">Transmembrane helix</keyword>
<keyword evidence="4 5" id="KW-0472">Membrane</keyword>
<dbReference type="PANTHER" id="PTHR23502:SF2">
    <property type="entry name" value="TRANSPORTER, PUTATIVE (AFU_ORTHOLOGUE AFUA_2G08910)-RELATED"/>
    <property type="match status" value="1"/>
</dbReference>
<reference evidence="7" key="1">
    <citation type="journal article" date="2021" name="Nat. Commun.">
        <title>Genetic determinants of endophytism in the Arabidopsis root mycobiome.</title>
        <authorList>
            <person name="Mesny F."/>
            <person name="Miyauchi S."/>
            <person name="Thiergart T."/>
            <person name="Pickel B."/>
            <person name="Atanasova L."/>
            <person name="Karlsson M."/>
            <person name="Huettel B."/>
            <person name="Barry K.W."/>
            <person name="Haridas S."/>
            <person name="Chen C."/>
            <person name="Bauer D."/>
            <person name="Andreopoulos W."/>
            <person name="Pangilinan J."/>
            <person name="LaButti K."/>
            <person name="Riley R."/>
            <person name="Lipzen A."/>
            <person name="Clum A."/>
            <person name="Drula E."/>
            <person name="Henrissat B."/>
            <person name="Kohler A."/>
            <person name="Grigoriev I.V."/>
            <person name="Martin F.M."/>
            <person name="Hacquard S."/>
        </authorList>
    </citation>
    <scope>NUCLEOTIDE SEQUENCE</scope>
    <source>
        <strain evidence="7">MPI-CAGE-CH-0243</strain>
    </source>
</reference>
<feature type="transmembrane region" description="Helical" evidence="5">
    <location>
        <begin position="411"/>
        <end position="436"/>
    </location>
</feature>
<keyword evidence="2 5" id="KW-0812">Transmembrane</keyword>
<comment type="caution">
    <text evidence="7">The sequence shown here is derived from an EMBL/GenBank/DDBJ whole genome shotgun (WGS) entry which is preliminary data.</text>
</comment>
<comment type="subcellular location">
    <subcellularLocation>
        <location evidence="1">Membrane</location>
        <topology evidence="1">Multi-pass membrane protein</topology>
    </subcellularLocation>
</comment>
<dbReference type="OrthoDB" id="2585655at2759"/>
<dbReference type="Pfam" id="PF07690">
    <property type="entry name" value="MFS_1"/>
    <property type="match status" value="1"/>
</dbReference>
<evidence type="ECO:0000259" key="6">
    <source>
        <dbReference type="PROSITE" id="PS50850"/>
    </source>
</evidence>
<feature type="transmembrane region" description="Helical" evidence="5">
    <location>
        <begin position="170"/>
        <end position="189"/>
    </location>
</feature>
<keyword evidence="8" id="KW-1185">Reference proteome</keyword>
<sequence length="511" mass="56684">MSSETKDATHTEPIYNEDLEHSATHATYLEKESIRSLSEEHRQYLLQRHGTLELEPIPTSSHADPYNWPSWKKIANLVLVAFHACMSTFTAAAIIPAYENIAEDLGISLQQTSYLTSLQIAIIGGAPLFWRPLSTRYGRRPIFLLSLIGSLAFNVGCAKTQSYASMAACRAFSAFFICPASAIGSAVVVETFFKKDRARFMGIWTVMITLGVPLAPFLMGFVTTRVGYRWIYYILATINGGQFILYLFLGPETRFLRHGVQHSSPAVKEAYFKFHRIDPTPITALEFIHPLKMAMRPSAIVPALAYAMIFLFSSVLITVEIPQLFGEKFHFNAQQLGLQFLGIIVGSIIGEQLGGYTSDLWMKRRIKRHVHGNADPEFRLWISYFGFALAIVGTIIFLVRIEQAPQLHWNITPVIGAGIAAAGNQIVTTVLTTYAVDCYPDDAASIGVFISFVRQTLGFTGPFWFTPMFENIGVANSAGLASALMVAVSVVPTAVVQWRGRVWRMSQGKSG</sequence>
<dbReference type="InterPro" id="IPR020846">
    <property type="entry name" value="MFS_dom"/>
</dbReference>
<feature type="transmembrane region" description="Helical" evidence="5">
    <location>
        <begin position="477"/>
        <end position="496"/>
    </location>
</feature>
<feature type="transmembrane region" description="Helical" evidence="5">
    <location>
        <begin position="77"/>
        <end position="98"/>
    </location>
</feature>
<evidence type="ECO:0000256" key="5">
    <source>
        <dbReference type="SAM" id="Phobius"/>
    </source>
</evidence>
<gene>
    <name evidence="7" type="ORF">B0J11DRAFT_470811</name>
</gene>
<feature type="transmembrane region" description="Helical" evidence="5">
    <location>
        <begin position="201"/>
        <end position="224"/>
    </location>
</feature>
<evidence type="ECO:0000313" key="8">
    <source>
        <dbReference type="Proteomes" id="UP000700596"/>
    </source>
</evidence>
<dbReference type="AlphaFoldDB" id="A0A9P9D9Y6"/>
<evidence type="ECO:0000256" key="4">
    <source>
        <dbReference type="ARBA" id="ARBA00023136"/>
    </source>
</evidence>
<feature type="transmembrane region" description="Helical" evidence="5">
    <location>
        <begin position="142"/>
        <end position="164"/>
    </location>
</feature>